<keyword evidence="2" id="KW-0472">Membrane</keyword>
<dbReference type="Proteomes" id="UP001281761">
    <property type="component" value="Unassembled WGS sequence"/>
</dbReference>
<accession>A0ABQ9XG68</accession>
<feature type="transmembrane region" description="Helical" evidence="2">
    <location>
        <begin position="567"/>
        <end position="591"/>
    </location>
</feature>
<dbReference type="InterPro" id="IPR011009">
    <property type="entry name" value="Kinase-like_dom_sf"/>
</dbReference>
<dbReference type="EMBL" id="JARBJD010000138">
    <property type="protein sequence ID" value="KAK2950313.1"/>
    <property type="molecule type" value="Genomic_DNA"/>
</dbReference>
<feature type="region of interest" description="Disordered" evidence="1">
    <location>
        <begin position="749"/>
        <end position="785"/>
    </location>
</feature>
<gene>
    <name evidence="3" type="ORF">BLNAU_14724</name>
</gene>
<protein>
    <recommendedName>
        <fullName evidence="5">Protein kinase domain-containing protein</fullName>
    </recommendedName>
</protein>
<evidence type="ECO:0000256" key="2">
    <source>
        <dbReference type="SAM" id="Phobius"/>
    </source>
</evidence>
<comment type="caution">
    <text evidence="3">The sequence shown here is derived from an EMBL/GenBank/DDBJ whole genome shotgun (WGS) entry which is preliminary data.</text>
</comment>
<evidence type="ECO:0000313" key="3">
    <source>
        <dbReference type="EMBL" id="KAK2950313.1"/>
    </source>
</evidence>
<evidence type="ECO:0000313" key="4">
    <source>
        <dbReference type="Proteomes" id="UP001281761"/>
    </source>
</evidence>
<sequence>MELTGEPPNENGNLKTVLIASSKSDDERNADERRKQDFGNCMFSLTNSTLSLKSIHFSLIDNSEEGRQQTNEARTTKLAIVSSSMLTISESKIELSSWTSPILISPSTLEESGTSSSVVVQNSWMWSDIGEMRGLVETSAFADLGASVSVSIVGCSFDSTRIMEIDGIGLSLTLTPRKRNEENGRISSSLISCSFVNVSSIDSSCQPRLPHLNQKMLGCVVSLTSSHLSGSTIRDVNNGGSVLCSNSSFSSLLPSPNADPPQGTVTLPDESTEAYVETKVYYFDITDGDSDETTSIIFSHCRFSGDNYPSARPLTFYMYRGAMSVQSCTFSGIASSSEEAGAVYVLYPGQFNRVCFTANSSNFTSCSASQNGGAMFVSVLDATLINLCRFEHCSTTGESSTGGALRLGGLLWNGQVQYQFQLVDCVIADCKAVTRGGGVHMMKHPHLIRADDRVAVIFIHFDKPVEGSYDFVVEEEGKDVTITVELNESAKTGKSSEMIVVGDERLLTHNTTYTIKSIVPTPGTDSSVVFMNDVITFHIPTSSYVRPEEPEPEDPKKSQLPQEMKTLLSWLIPLVVCLLVALIVVIIIVLLRRRPKKNASPAQKEMEAQEQVEFEEKVEVVADAETKNVLHTDGRSHAAFNSSNAEPTNLNPSSHEVMSICETKRDLVEVMACSGGFEVSLAGASTTLYSVLHNEKRDIPKRALGIQLVNGLKAVLANRQTSDVLTRLSSHWILIDTAGNVQLKLKMTSEEAEQEAAQTQTQNPQTLPKLEGNENEQTDKSGMDGLRLRAPEVVASKGGQVDGHKAAVFSLGLVLWEIETGQVPFGELDAVNAQRQSATGIGPKMESLQNEEFIALILQCIRIEL</sequence>
<keyword evidence="4" id="KW-1185">Reference proteome</keyword>
<reference evidence="3 4" key="1">
    <citation type="journal article" date="2022" name="bioRxiv">
        <title>Genomics of Preaxostyla Flagellates Illuminates Evolutionary Transitions and the Path Towards Mitochondrial Loss.</title>
        <authorList>
            <person name="Novak L.V.F."/>
            <person name="Treitli S.C."/>
            <person name="Pyrih J."/>
            <person name="Halakuc P."/>
            <person name="Pipaliya S.V."/>
            <person name="Vacek V."/>
            <person name="Brzon O."/>
            <person name="Soukal P."/>
            <person name="Eme L."/>
            <person name="Dacks J.B."/>
            <person name="Karnkowska A."/>
            <person name="Elias M."/>
            <person name="Hampl V."/>
        </authorList>
    </citation>
    <scope>NUCLEOTIDE SEQUENCE [LARGE SCALE GENOMIC DNA]</scope>
    <source>
        <strain evidence="3">NAU3</strain>
        <tissue evidence="3">Gut</tissue>
    </source>
</reference>
<organism evidence="3 4">
    <name type="scientific">Blattamonas nauphoetae</name>
    <dbReference type="NCBI Taxonomy" id="2049346"/>
    <lineage>
        <taxon>Eukaryota</taxon>
        <taxon>Metamonada</taxon>
        <taxon>Preaxostyla</taxon>
        <taxon>Oxymonadida</taxon>
        <taxon>Blattamonas</taxon>
    </lineage>
</organism>
<evidence type="ECO:0008006" key="5">
    <source>
        <dbReference type="Google" id="ProtNLM"/>
    </source>
</evidence>
<name>A0ABQ9XG68_9EUKA</name>
<dbReference type="Gene3D" id="1.10.510.10">
    <property type="entry name" value="Transferase(Phosphotransferase) domain 1"/>
    <property type="match status" value="1"/>
</dbReference>
<proteinExistence type="predicted"/>
<evidence type="ECO:0000256" key="1">
    <source>
        <dbReference type="SAM" id="MobiDB-lite"/>
    </source>
</evidence>
<dbReference type="SUPFAM" id="SSF56112">
    <property type="entry name" value="Protein kinase-like (PK-like)"/>
    <property type="match status" value="1"/>
</dbReference>
<keyword evidence="2" id="KW-1133">Transmembrane helix</keyword>
<keyword evidence="2" id="KW-0812">Transmembrane</keyword>